<proteinExistence type="predicted"/>
<dbReference type="AlphaFoldDB" id="X1KQB4"/>
<gene>
    <name evidence="1" type="ORF">S03H2_68520</name>
</gene>
<comment type="caution">
    <text evidence="1">The sequence shown here is derived from an EMBL/GenBank/DDBJ whole genome shotgun (WGS) entry which is preliminary data.</text>
</comment>
<evidence type="ECO:0000313" key="1">
    <source>
        <dbReference type="EMBL" id="GAH84198.1"/>
    </source>
</evidence>
<dbReference type="EMBL" id="BARU01045062">
    <property type="protein sequence ID" value="GAH84198.1"/>
    <property type="molecule type" value="Genomic_DNA"/>
</dbReference>
<organism evidence="1">
    <name type="scientific">marine sediment metagenome</name>
    <dbReference type="NCBI Taxonomy" id="412755"/>
    <lineage>
        <taxon>unclassified sequences</taxon>
        <taxon>metagenomes</taxon>
        <taxon>ecological metagenomes</taxon>
    </lineage>
</organism>
<sequence>MAGFQTLNEEVVGTLEILKGGKLLKSLKPQDNSLYYPEGYWGETSVLSIDEEAR</sequence>
<reference evidence="1" key="1">
    <citation type="journal article" date="2014" name="Front. Microbiol.">
        <title>High frequency of phylogenetically diverse reductive dehalogenase-homologous genes in deep subseafloor sedimentary metagenomes.</title>
        <authorList>
            <person name="Kawai M."/>
            <person name="Futagami T."/>
            <person name="Toyoda A."/>
            <person name="Takaki Y."/>
            <person name="Nishi S."/>
            <person name="Hori S."/>
            <person name="Arai W."/>
            <person name="Tsubouchi T."/>
            <person name="Morono Y."/>
            <person name="Uchiyama I."/>
            <person name="Ito T."/>
            <person name="Fujiyama A."/>
            <person name="Inagaki F."/>
            <person name="Takami H."/>
        </authorList>
    </citation>
    <scope>NUCLEOTIDE SEQUENCE</scope>
    <source>
        <strain evidence="1">Expedition CK06-06</strain>
    </source>
</reference>
<feature type="non-terminal residue" evidence="1">
    <location>
        <position position="54"/>
    </location>
</feature>
<name>X1KQB4_9ZZZZ</name>
<protein>
    <submittedName>
        <fullName evidence="1">Uncharacterized protein</fullName>
    </submittedName>
</protein>
<accession>X1KQB4</accession>